<dbReference type="EMBL" id="CP116346">
    <property type="protein sequence ID" value="WIT09983.1"/>
    <property type="molecule type" value="Genomic_DNA"/>
</dbReference>
<keyword evidence="3" id="KW-1185">Reference proteome</keyword>
<feature type="transmembrane region" description="Helical" evidence="1">
    <location>
        <begin position="164"/>
        <end position="185"/>
    </location>
</feature>
<dbReference type="AlphaFoldDB" id="A0AA95SJH9"/>
<gene>
    <name evidence="2" type="ORF">PFX98_13665</name>
</gene>
<evidence type="ECO:0000256" key="1">
    <source>
        <dbReference type="SAM" id="Phobius"/>
    </source>
</evidence>
<keyword evidence="1" id="KW-0472">Membrane</keyword>
<feature type="transmembrane region" description="Helical" evidence="1">
    <location>
        <begin position="323"/>
        <end position="342"/>
    </location>
</feature>
<dbReference type="Proteomes" id="UP001177769">
    <property type="component" value="Chromosome"/>
</dbReference>
<evidence type="ECO:0000313" key="2">
    <source>
        <dbReference type="EMBL" id="WIT09983.1"/>
    </source>
</evidence>
<protein>
    <submittedName>
        <fullName evidence="2">EpsG family protein</fullName>
    </submittedName>
</protein>
<accession>A0AA95SJH9</accession>
<feature type="transmembrane region" description="Helical" evidence="1">
    <location>
        <begin position="245"/>
        <end position="263"/>
    </location>
</feature>
<feature type="transmembrane region" description="Helical" evidence="1">
    <location>
        <begin position="197"/>
        <end position="216"/>
    </location>
</feature>
<evidence type="ECO:0000313" key="3">
    <source>
        <dbReference type="Proteomes" id="UP001177769"/>
    </source>
</evidence>
<dbReference type="KEGG" id="pais:PFX98_13665"/>
<feature type="transmembrane region" description="Helical" evidence="1">
    <location>
        <begin position="94"/>
        <end position="113"/>
    </location>
</feature>
<reference evidence="2" key="1">
    <citation type="submission" date="2023-01" db="EMBL/GenBank/DDBJ databases">
        <title>Whole genome sequence of Paucibacter sp. S2-9 isolated from pond sediment.</title>
        <authorList>
            <person name="Jung J.Y."/>
        </authorList>
    </citation>
    <scope>NUCLEOTIDE SEQUENCE</scope>
    <source>
        <strain evidence="2">S2-9</strain>
    </source>
</reference>
<sequence>MPMPLSERRDPLVLPLLMLLALVFAVHASLRGLRSDYDAAAYANWFELISKFSPAEFWRALQESNVYFQGDLFFSFEIGFAVLSFLITRVVGSVEGFFFVLTLLGLATKLLAIQRSCPRPGWALLWYFSWYYLLLEMTTQRAGLAASLVLMGFPALFAGRYWRFLLFTLAAGLFHVSAVMALMLVPLRWRPFGPKGLLLLMLLGFALSAMSLLPLVELVGQFNDKIAEYYKLFMEVGFYESVNKFNVVVLLRLLLLAIGIFGASAEFKTLPGYALAVNIFAASIFFYYAFASFPLVGGRVYEFLGVFQIYFIGYYAQIFRRNLLAMGLLILVLLMQFYALVFHVKFVDFFYFIGNSYNIETQHRK</sequence>
<organism evidence="2 3">
    <name type="scientific">Paucibacter sediminis</name>
    <dbReference type="NCBI Taxonomy" id="3019553"/>
    <lineage>
        <taxon>Bacteria</taxon>
        <taxon>Pseudomonadati</taxon>
        <taxon>Pseudomonadota</taxon>
        <taxon>Betaproteobacteria</taxon>
        <taxon>Burkholderiales</taxon>
        <taxon>Sphaerotilaceae</taxon>
        <taxon>Roseateles</taxon>
    </lineage>
</organism>
<feature type="transmembrane region" description="Helical" evidence="1">
    <location>
        <begin position="270"/>
        <end position="290"/>
    </location>
</feature>
<dbReference type="RefSeq" id="WP_285231053.1">
    <property type="nucleotide sequence ID" value="NZ_CP116346.1"/>
</dbReference>
<proteinExistence type="predicted"/>
<keyword evidence="1" id="KW-0812">Transmembrane</keyword>
<feature type="transmembrane region" description="Helical" evidence="1">
    <location>
        <begin position="296"/>
        <end position="316"/>
    </location>
</feature>
<dbReference type="Pfam" id="PF14897">
    <property type="entry name" value="EpsG"/>
    <property type="match status" value="1"/>
</dbReference>
<keyword evidence="1" id="KW-1133">Transmembrane helix</keyword>
<dbReference type="InterPro" id="IPR049458">
    <property type="entry name" value="EpsG-like"/>
</dbReference>
<name>A0AA95SJH9_9BURK</name>